<comment type="caution">
    <text evidence="1">The sequence shown here is derived from an EMBL/GenBank/DDBJ whole genome shotgun (WGS) entry which is preliminary data.</text>
</comment>
<dbReference type="SUPFAM" id="SSF54427">
    <property type="entry name" value="NTF2-like"/>
    <property type="match status" value="1"/>
</dbReference>
<organism evidence="1 2">
    <name type="scientific">Candidatus Opimibacter skivensis</name>
    <dbReference type="NCBI Taxonomy" id="2982028"/>
    <lineage>
        <taxon>Bacteria</taxon>
        <taxon>Pseudomonadati</taxon>
        <taxon>Bacteroidota</taxon>
        <taxon>Saprospiria</taxon>
        <taxon>Saprospirales</taxon>
        <taxon>Saprospiraceae</taxon>
        <taxon>Candidatus Opimibacter</taxon>
    </lineage>
</organism>
<accession>A0A9D7SUE1</accession>
<sequence>MKNVLFVLLLFSACTPKPKDISKQAAAEIIKTDIAMNDMAVKEGFHITLLQFADDSLVKPQDGEYPVIGKTALEKYWSGKPDTKAISWSPFKAEAAQSGDLGYSLGNWKFVTKDSTYFGNYYTIWKKHTDGSWKFVVDGGNNTPAPVKN</sequence>
<evidence type="ECO:0000313" key="2">
    <source>
        <dbReference type="Proteomes" id="UP000808337"/>
    </source>
</evidence>
<evidence type="ECO:0000313" key="1">
    <source>
        <dbReference type="EMBL" id="MBK9982251.1"/>
    </source>
</evidence>
<name>A0A9D7SUE1_9BACT</name>
<proteinExistence type="predicted"/>
<reference evidence="1 2" key="1">
    <citation type="submission" date="2020-10" db="EMBL/GenBank/DDBJ databases">
        <title>Connecting structure to function with the recovery of over 1000 high-quality activated sludge metagenome-assembled genomes encoding full-length rRNA genes using long-read sequencing.</title>
        <authorList>
            <person name="Singleton C.M."/>
            <person name="Petriglieri F."/>
            <person name="Kristensen J.M."/>
            <person name="Kirkegaard R.H."/>
            <person name="Michaelsen T.Y."/>
            <person name="Andersen M.H."/>
            <person name="Karst S.M."/>
            <person name="Dueholm M.S."/>
            <person name="Nielsen P.H."/>
            <person name="Albertsen M."/>
        </authorList>
    </citation>
    <scope>NUCLEOTIDE SEQUENCE [LARGE SCALE GENOMIC DNA]</scope>
    <source>
        <strain evidence="1">Ribe_18-Q3-R11-54_MAXAC.273</strain>
    </source>
</reference>
<dbReference type="AlphaFoldDB" id="A0A9D7SUE1"/>
<evidence type="ECO:0008006" key="3">
    <source>
        <dbReference type="Google" id="ProtNLM"/>
    </source>
</evidence>
<dbReference type="InterPro" id="IPR032710">
    <property type="entry name" value="NTF2-like_dom_sf"/>
</dbReference>
<protein>
    <recommendedName>
        <fullName evidence="3">DUF4440 domain-containing protein</fullName>
    </recommendedName>
</protein>
<dbReference type="Gene3D" id="3.10.450.50">
    <property type="match status" value="1"/>
</dbReference>
<dbReference type="EMBL" id="JADKGY010000006">
    <property type="protein sequence ID" value="MBK9982251.1"/>
    <property type="molecule type" value="Genomic_DNA"/>
</dbReference>
<dbReference type="Proteomes" id="UP000808337">
    <property type="component" value="Unassembled WGS sequence"/>
</dbReference>
<gene>
    <name evidence="1" type="ORF">IPP15_07485</name>
</gene>